<organism evidence="1 2">
    <name type="scientific">Candidatus Sulfuritelmatomonas gaucii</name>
    <dbReference type="NCBI Taxonomy" id="2043161"/>
    <lineage>
        <taxon>Bacteria</taxon>
        <taxon>Pseudomonadati</taxon>
        <taxon>Acidobacteriota</taxon>
        <taxon>Terriglobia</taxon>
        <taxon>Terriglobales</taxon>
        <taxon>Acidobacteriaceae</taxon>
        <taxon>Candidatus Sulfuritelmatomonas</taxon>
    </lineage>
</organism>
<dbReference type="AlphaFoldDB" id="A0A2N9L6Y9"/>
<proteinExistence type="predicted"/>
<dbReference type="EMBL" id="OKRB01000074">
    <property type="protein sequence ID" value="SPE19039.1"/>
    <property type="molecule type" value="Genomic_DNA"/>
</dbReference>
<sequence length="83" mass="8246">MLQHGIAADAVIGLAGGEGVAGRGGGKRFKADVREQARGTGVPWVGDDEGFVALVKGAKGVGFFGLSEHATSLSQGVSTSPPP</sequence>
<evidence type="ECO:0000313" key="2">
    <source>
        <dbReference type="Proteomes" id="UP000239735"/>
    </source>
</evidence>
<protein>
    <submittedName>
        <fullName evidence="1">Uncharacterized protein</fullName>
    </submittedName>
</protein>
<accession>A0A2N9L6Y9</accession>
<name>A0A2N9L6Y9_9BACT</name>
<dbReference type="Proteomes" id="UP000239735">
    <property type="component" value="Unassembled WGS sequence"/>
</dbReference>
<reference evidence="2" key="1">
    <citation type="submission" date="2018-02" db="EMBL/GenBank/DDBJ databases">
        <authorList>
            <person name="Hausmann B."/>
        </authorList>
    </citation>
    <scope>NUCLEOTIDE SEQUENCE [LARGE SCALE GENOMIC DNA]</scope>
    <source>
        <strain evidence="2">Peat soil MAG SbA5</strain>
    </source>
</reference>
<evidence type="ECO:0000313" key="1">
    <source>
        <dbReference type="EMBL" id="SPE19039.1"/>
    </source>
</evidence>
<gene>
    <name evidence="1" type="ORF">SBA5_190016</name>
</gene>